<dbReference type="Proteomes" id="UP001309876">
    <property type="component" value="Unassembled WGS sequence"/>
</dbReference>
<organism evidence="2 3">
    <name type="scientific">Lithohypha guttulata</name>
    <dbReference type="NCBI Taxonomy" id="1690604"/>
    <lineage>
        <taxon>Eukaryota</taxon>
        <taxon>Fungi</taxon>
        <taxon>Dikarya</taxon>
        <taxon>Ascomycota</taxon>
        <taxon>Pezizomycotina</taxon>
        <taxon>Eurotiomycetes</taxon>
        <taxon>Chaetothyriomycetidae</taxon>
        <taxon>Chaetothyriales</taxon>
        <taxon>Trichomeriaceae</taxon>
        <taxon>Lithohypha</taxon>
    </lineage>
</organism>
<keyword evidence="3" id="KW-1185">Reference proteome</keyword>
<evidence type="ECO:0000256" key="1">
    <source>
        <dbReference type="SAM" id="MobiDB-lite"/>
    </source>
</evidence>
<gene>
    <name evidence="2" type="ORF">LTR05_003124</name>
</gene>
<feature type="region of interest" description="Disordered" evidence="1">
    <location>
        <begin position="259"/>
        <end position="301"/>
    </location>
</feature>
<feature type="compositionally biased region" description="Acidic residues" evidence="1">
    <location>
        <begin position="178"/>
        <end position="190"/>
    </location>
</feature>
<protein>
    <submittedName>
        <fullName evidence="2">Uncharacterized protein</fullName>
    </submittedName>
</protein>
<reference evidence="2 3" key="1">
    <citation type="submission" date="2023-08" db="EMBL/GenBank/DDBJ databases">
        <title>Black Yeasts Isolated from many extreme environments.</title>
        <authorList>
            <person name="Coleine C."/>
            <person name="Stajich J.E."/>
            <person name="Selbmann L."/>
        </authorList>
    </citation>
    <scope>NUCLEOTIDE SEQUENCE [LARGE SCALE GENOMIC DNA]</scope>
    <source>
        <strain evidence="2 3">CCFEE 5910</strain>
    </source>
</reference>
<feature type="region of interest" description="Disordered" evidence="1">
    <location>
        <begin position="356"/>
        <end position="389"/>
    </location>
</feature>
<name>A0AAN7T3B1_9EURO</name>
<evidence type="ECO:0000313" key="2">
    <source>
        <dbReference type="EMBL" id="KAK5088901.1"/>
    </source>
</evidence>
<evidence type="ECO:0000313" key="3">
    <source>
        <dbReference type="Proteomes" id="UP001309876"/>
    </source>
</evidence>
<dbReference type="AlphaFoldDB" id="A0AAN7T3B1"/>
<feature type="compositionally biased region" description="Basic and acidic residues" evidence="1">
    <location>
        <begin position="376"/>
        <end position="389"/>
    </location>
</feature>
<proteinExistence type="predicted"/>
<sequence>MIHLPATGIDISQDDLNSHLLQLDIYQGLLKQGFKKREIIEYFKNRAAEEEAVEARTDFSDPVPTTLELCNKPPVASKQEDSCSPTTEHASSSSSNVSPPEVSLPMRDKATGAPGTMSQKQHVVNRQHAPRQSSLLRFVREVSSEESVKDNTKPRTLFSPQLNITYRPRSQTYSYDQSEMDDDDVDREDNMDDSELEHLHLDHELVPTSAESNRTTVRIVSNLRPEAETFTPLHVQQERENHTCKGKAKVDDDTAISISDDISLPSSPPLLPLNKSASVRSPSLPRIPRTPSGTTRQDVHQRYLDGSFTVYDDSVPARYQPQTPADLSRGQLLTDFHAAYTAPPGMIRSPAFFQGQYLHGPRQPSGDQSPAARAQSIRERRQREFSRGARVERLRVTRMSNGMPLPGIDQTNNFDNIWRDDLDADGVGEENFEDLTLAQAFRRLRVLSGNRVAL</sequence>
<accession>A0AAN7T3B1</accession>
<dbReference type="EMBL" id="JAVRRJ010000002">
    <property type="protein sequence ID" value="KAK5088901.1"/>
    <property type="molecule type" value="Genomic_DNA"/>
</dbReference>
<feature type="compositionally biased region" description="Low complexity" evidence="1">
    <location>
        <begin position="82"/>
        <end position="105"/>
    </location>
</feature>
<feature type="region of interest" description="Disordered" evidence="1">
    <location>
        <begin position="55"/>
        <end position="134"/>
    </location>
</feature>
<comment type="caution">
    <text evidence="2">The sequence shown here is derived from an EMBL/GenBank/DDBJ whole genome shotgun (WGS) entry which is preliminary data.</text>
</comment>
<feature type="region of interest" description="Disordered" evidence="1">
    <location>
        <begin position="168"/>
        <end position="190"/>
    </location>
</feature>